<gene>
    <name evidence="1" type="ORF">D4739_15490</name>
</gene>
<comment type="caution">
    <text evidence="1">The sequence shown here is derived from an EMBL/GenBank/DDBJ whole genome shotgun (WGS) entry which is preliminary data.</text>
</comment>
<protein>
    <submittedName>
        <fullName evidence="1">Uncharacterized protein</fullName>
    </submittedName>
</protein>
<dbReference type="AlphaFoldDB" id="A0A3A5HA24"/>
<evidence type="ECO:0000313" key="1">
    <source>
        <dbReference type="EMBL" id="RJS47476.1"/>
    </source>
</evidence>
<accession>A0A3A5HA24</accession>
<sequence length="111" mass="11529">MNLPTPVVLAGAGLCLLGGYLVGVVAGPPAPDRTTAVVTSYEGPTRKLCLEGEAVSELDGAKDDVICGVWRRTDDAAQPAKGDKFRFVSTMNKGQSGSDDDVITIFGEVSD</sequence>
<organism evidence="1 2">
    <name type="scientific">Nocardioides cavernaquae</name>
    <dbReference type="NCBI Taxonomy" id="2321396"/>
    <lineage>
        <taxon>Bacteria</taxon>
        <taxon>Bacillati</taxon>
        <taxon>Actinomycetota</taxon>
        <taxon>Actinomycetes</taxon>
        <taxon>Propionibacteriales</taxon>
        <taxon>Nocardioidaceae</taxon>
        <taxon>Nocardioides</taxon>
    </lineage>
</organism>
<proteinExistence type="predicted"/>
<dbReference type="EMBL" id="QYRP01000002">
    <property type="protein sequence ID" value="RJS47476.1"/>
    <property type="molecule type" value="Genomic_DNA"/>
</dbReference>
<dbReference type="Proteomes" id="UP000276542">
    <property type="component" value="Unassembled WGS sequence"/>
</dbReference>
<keyword evidence="2" id="KW-1185">Reference proteome</keyword>
<evidence type="ECO:0000313" key="2">
    <source>
        <dbReference type="Proteomes" id="UP000276542"/>
    </source>
</evidence>
<name>A0A3A5HA24_9ACTN</name>
<reference evidence="2" key="1">
    <citation type="submission" date="2018-09" db="EMBL/GenBank/DDBJ databases">
        <authorList>
            <person name="Zhu H."/>
        </authorList>
    </citation>
    <scope>NUCLEOTIDE SEQUENCE [LARGE SCALE GENOMIC DNA]</scope>
    <source>
        <strain evidence="2">K1W22B-1</strain>
    </source>
</reference>